<dbReference type="Pfam" id="PF18139">
    <property type="entry name" value="LSDAT_euk"/>
    <property type="match status" value="1"/>
</dbReference>
<dbReference type="AlphaFoldDB" id="A0A816BPW3"/>
<organism evidence="4 5">
    <name type="scientific">Rotaria sordida</name>
    <dbReference type="NCBI Taxonomy" id="392033"/>
    <lineage>
        <taxon>Eukaryota</taxon>
        <taxon>Metazoa</taxon>
        <taxon>Spiralia</taxon>
        <taxon>Gnathifera</taxon>
        <taxon>Rotifera</taxon>
        <taxon>Eurotatoria</taxon>
        <taxon>Bdelloidea</taxon>
        <taxon>Philodinida</taxon>
        <taxon>Philodinidae</taxon>
        <taxon>Rotaria</taxon>
    </lineage>
</organism>
<feature type="compositionally biased region" description="Basic and acidic residues" evidence="1">
    <location>
        <begin position="285"/>
        <end position="295"/>
    </location>
</feature>
<dbReference type="GO" id="GO:0099604">
    <property type="term" value="F:ligand-gated calcium channel activity"/>
    <property type="evidence" value="ECO:0007669"/>
    <property type="project" value="TreeGrafter"/>
</dbReference>
<dbReference type="EMBL" id="CAJNOH010004624">
    <property type="protein sequence ID" value="CAF1375326.1"/>
    <property type="molecule type" value="Genomic_DNA"/>
</dbReference>
<reference evidence="4" key="1">
    <citation type="submission" date="2021-02" db="EMBL/GenBank/DDBJ databases">
        <authorList>
            <person name="Nowell W R."/>
        </authorList>
    </citation>
    <scope>NUCLEOTIDE SEQUENCE</scope>
</reference>
<dbReference type="PANTHER" id="PTHR13800">
    <property type="entry name" value="TRANSIENT RECEPTOR POTENTIAL CATION CHANNEL, SUBFAMILY M, MEMBER 6"/>
    <property type="match status" value="1"/>
</dbReference>
<comment type="caution">
    <text evidence="4">The sequence shown here is derived from an EMBL/GenBank/DDBJ whole genome shotgun (WGS) entry which is preliminary data.</text>
</comment>
<evidence type="ECO:0000313" key="3">
    <source>
        <dbReference type="EMBL" id="CAF1375326.1"/>
    </source>
</evidence>
<evidence type="ECO:0000313" key="5">
    <source>
        <dbReference type="Proteomes" id="UP000663870"/>
    </source>
</evidence>
<sequence length="309" mass="35678">MPSQKSPYEKWCEAISTRGLNNRPTCNLFSKQQQLPQVPPQQEQNDECDCGRLKRSHSYEGPPKSRSTTQWNFYSCSAPMKNTKNFGILYHPYELYGTKFIRCATNALAEDLYNLICEDCSQQPSLIISICGGEKYFKMNKRLEKEFMRGIIEAAKVADGWILTTGLNSGITKLVGEAILQDRILKSDSKDVVSIGFTKWGTLTKRTRDLLSEKFTRQENCINYCENEDYEFPPEILETTDAYTIELHHTYMLLFDDGQLSGYLGDAQRQIFGVLAPFYVAYRDQQQEEQQKEQQEEQQEQSPLNKDEQ</sequence>
<proteinExistence type="predicted"/>
<dbReference type="InterPro" id="IPR041491">
    <property type="entry name" value="TRPM_SLOG"/>
</dbReference>
<evidence type="ECO:0000256" key="1">
    <source>
        <dbReference type="SAM" id="MobiDB-lite"/>
    </source>
</evidence>
<dbReference type="GO" id="GO:0005886">
    <property type="term" value="C:plasma membrane"/>
    <property type="evidence" value="ECO:0007669"/>
    <property type="project" value="TreeGrafter"/>
</dbReference>
<keyword evidence="5" id="KW-1185">Reference proteome</keyword>
<feature type="domain" description="TRPM SLOG" evidence="2">
    <location>
        <begin position="99"/>
        <end position="263"/>
    </location>
</feature>
<dbReference type="Proteomes" id="UP000663870">
    <property type="component" value="Unassembled WGS sequence"/>
</dbReference>
<name>A0A816BPW3_9BILA</name>
<accession>A0A816BPW3</accession>
<dbReference type="PANTHER" id="PTHR13800:SF12">
    <property type="entry name" value="TRANSIENT RECEPTOR POTENTIAL CATION CHANNEL SUBFAMILY M MEMBER-LIKE 2"/>
    <property type="match status" value="1"/>
</dbReference>
<dbReference type="Proteomes" id="UP000663854">
    <property type="component" value="Unassembled WGS sequence"/>
</dbReference>
<feature type="region of interest" description="Disordered" evidence="1">
    <location>
        <begin position="285"/>
        <end position="309"/>
    </location>
</feature>
<protein>
    <recommendedName>
        <fullName evidence="2">TRPM SLOG domain-containing protein</fullName>
    </recommendedName>
</protein>
<gene>
    <name evidence="4" type="ORF">JXQ802_LOCUS49693</name>
    <name evidence="3" type="ORF">PYM288_LOCUS33574</name>
</gene>
<evidence type="ECO:0000313" key="4">
    <source>
        <dbReference type="EMBL" id="CAF1613548.1"/>
    </source>
</evidence>
<dbReference type="InterPro" id="IPR050927">
    <property type="entry name" value="TRPM"/>
</dbReference>
<dbReference type="EMBL" id="CAJNOL010006069">
    <property type="protein sequence ID" value="CAF1613548.1"/>
    <property type="molecule type" value="Genomic_DNA"/>
</dbReference>
<evidence type="ECO:0000259" key="2">
    <source>
        <dbReference type="Pfam" id="PF18139"/>
    </source>
</evidence>